<organism evidence="2 3">
    <name type="scientific">Streptomyces lavendulocolor</name>
    <dbReference type="NCBI Taxonomy" id="67316"/>
    <lineage>
        <taxon>Bacteria</taxon>
        <taxon>Bacillati</taxon>
        <taxon>Actinomycetota</taxon>
        <taxon>Actinomycetes</taxon>
        <taxon>Kitasatosporales</taxon>
        <taxon>Streptomycetaceae</taxon>
        <taxon>Streptomyces</taxon>
    </lineage>
</organism>
<proteinExistence type="predicted"/>
<gene>
    <name evidence="2" type="ORF">ABZ508_09865</name>
</gene>
<evidence type="ECO:0000256" key="1">
    <source>
        <dbReference type="SAM" id="MobiDB-lite"/>
    </source>
</evidence>
<dbReference type="RefSeq" id="WP_189906261.1">
    <property type="nucleotide sequence ID" value="NZ_JBEXZO010000027.1"/>
</dbReference>
<name>A0ABV2W295_9ACTN</name>
<keyword evidence="3" id="KW-1185">Reference proteome</keyword>
<dbReference type="EMBL" id="JBEXZR010000006">
    <property type="protein sequence ID" value="MEU0707664.1"/>
    <property type="molecule type" value="Genomic_DNA"/>
</dbReference>
<evidence type="ECO:0000313" key="2">
    <source>
        <dbReference type="EMBL" id="MEU0707664.1"/>
    </source>
</evidence>
<sequence>MLVAPEANQEAHSDLLLQTEQRAVRWLLLLVSLPLAAAAASHPADVQVAAHRPGQAHRRPMARPDGAR</sequence>
<reference evidence="2 3" key="1">
    <citation type="submission" date="2024-06" db="EMBL/GenBank/DDBJ databases">
        <title>The Natural Products Discovery Center: Release of the First 8490 Sequenced Strains for Exploring Actinobacteria Biosynthetic Diversity.</title>
        <authorList>
            <person name="Kalkreuter E."/>
            <person name="Kautsar S.A."/>
            <person name="Yang D."/>
            <person name="Bader C.D."/>
            <person name="Teijaro C.N."/>
            <person name="Fluegel L."/>
            <person name="Davis C.M."/>
            <person name="Simpson J.R."/>
            <person name="Lauterbach L."/>
            <person name="Steele A.D."/>
            <person name="Gui C."/>
            <person name="Meng S."/>
            <person name="Li G."/>
            <person name="Viehrig K."/>
            <person name="Ye F."/>
            <person name="Su P."/>
            <person name="Kiefer A.F."/>
            <person name="Nichols A."/>
            <person name="Cepeda A.J."/>
            <person name="Yan W."/>
            <person name="Fan B."/>
            <person name="Jiang Y."/>
            <person name="Adhikari A."/>
            <person name="Zheng C.-J."/>
            <person name="Schuster L."/>
            <person name="Cowan T.M."/>
            <person name="Smanski M.J."/>
            <person name="Chevrette M.G."/>
            <person name="De Carvalho L.P.S."/>
            <person name="Shen B."/>
        </authorList>
    </citation>
    <scope>NUCLEOTIDE SEQUENCE [LARGE SCALE GENOMIC DNA]</scope>
    <source>
        <strain evidence="2 3">NPDC006337</strain>
    </source>
</reference>
<accession>A0ABV2W295</accession>
<evidence type="ECO:0000313" key="3">
    <source>
        <dbReference type="Proteomes" id="UP001550378"/>
    </source>
</evidence>
<feature type="region of interest" description="Disordered" evidence="1">
    <location>
        <begin position="42"/>
        <end position="68"/>
    </location>
</feature>
<protein>
    <submittedName>
        <fullName evidence="2">Uncharacterized protein</fullName>
    </submittedName>
</protein>
<comment type="caution">
    <text evidence="2">The sequence shown here is derived from an EMBL/GenBank/DDBJ whole genome shotgun (WGS) entry which is preliminary data.</text>
</comment>
<dbReference type="Proteomes" id="UP001550378">
    <property type="component" value="Unassembled WGS sequence"/>
</dbReference>